<dbReference type="InterPro" id="IPR001036">
    <property type="entry name" value="Acrflvin-R"/>
</dbReference>
<dbReference type="Gene3D" id="3.30.70.1320">
    <property type="entry name" value="Multidrug efflux transporter AcrB pore domain like"/>
    <property type="match status" value="1"/>
</dbReference>
<accession>A0A192A4K8</accession>
<dbReference type="InterPro" id="IPR004763">
    <property type="entry name" value="CusA-like"/>
</dbReference>
<dbReference type="OrthoDB" id="9798415at2"/>
<evidence type="ECO:0000256" key="4">
    <source>
        <dbReference type="ARBA" id="ARBA00022475"/>
    </source>
</evidence>
<protein>
    <submittedName>
        <fullName evidence="8">Cytochrome-c peroxidase</fullName>
    </submittedName>
</protein>
<dbReference type="GO" id="GO:0005886">
    <property type="term" value="C:plasma membrane"/>
    <property type="evidence" value="ECO:0007669"/>
    <property type="project" value="UniProtKB-SubCell"/>
</dbReference>
<dbReference type="SUPFAM" id="SSF82693">
    <property type="entry name" value="Multidrug efflux transporter AcrB pore domain, PN1, PN2, PC1 and PC2 subdomains"/>
    <property type="match status" value="3"/>
</dbReference>
<dbReference type="Gene3D" id="3.30.70.1440">
    <property type="entry name" value="Multidrug efflux transporter AcrB pore domain"/>
    <property type="match status" value="1"/>
</dbReference>
<reference evidence="9" key="1">
    <citation type="submission" date="2016-06" db="EMBL/GenBank/DDBJ databases">
        <authorList>
            <person name="Xu Y."/>
            <person name="Nagy A."/>
            <person name="Yan X."/>
            <person name="Kim S.W."/>
            <person name="Haley B."/>
            <person name="Liu N.T."/>
            <person name="Nou X."/>
        </authorList>
    </citation>
    <scope>NUCLEOTIDE SEQUENCE [LARGE SCALE GENOMIC DNA]</scope>
    <source>
        <strain evidence="9">ATCC 49129</strain>
    </source>
</reference>
<dbReference type="SUPFAM" id="SSF82866">
    <property type="entry name" value="Multidrug efflux transporter AcrB transmembrane domain"/>
    <property type="match status" value="2"/>
</dbReference>
<dbReference type="GeneID" id="61528849"/>
<dbReference type="Pfam" id="PF00873">
    <property type="entry name" value="ACR_tran"/>
    <property type="match status" value="1"/>
</dbReference>
<evidence type="ECO:0000313" key="8">
    <source>
        <dbReference type="EMBL" id="ANJ75319.1"/>
    </source>
</evidence>
<keyword evidence="8" id="KW-0575">Peroxidase</keyword>
<dbReference type="Gene3D" id="3.30.2090.10">
    <property type="entry name" value="Multidrug efflux transporter AcrB TolC docking domain, DN and DC subdomains"/>
    <property type="match status" value="2"/>
</dbReference>
<dbReference type="PANTHER" id="PTHR32063:SF24">
    <property type="entry name" value="CATION EFFLUX SYSTEM (ACRB_ACRD_ACRF FAMILY)"/>
    <property type="match status" value="1"/>
</dbReference>
<evidence type="ECO:0000256" key="1">
    <source>
        <dbReference type="ARBA" id="ARBA00004651"/>
    </source>
</evidence>
<sequence length="1049" mass="113776">MIDALIRGALKQRLVVAVLAAVLLFFGLDAARKLSLDAFPDVTNVQVQIATEAPGRSPEEVERFVTVPVEMAMTGLPALVEMRSLNKPGLSLITLVFTDETDVYFARQLVMERLIEVQSRMPAGVTPVLGPVSTGLGEVYQYTLDKPDDGDKELSVEELTQRRIAQDWVVRPLLRSIPGVAEINSQGGYEKQYQVLVNPERLRHHNVTVKQVFEALAANNANSGGGVLPHFAEQYLIRGVGLVRDTNDIGAIVLKEVNGTPLNIRDVAEVKIGTAVRAGAVVKNGVTESVGGVVMMMRGGNAKEVVARIQDRVKVINSDGMLPGGLKIVPYYERSDLVDSALKTVIKVLAEGVVLVVIVLLLFLGDIRSSLIVVGTLILTPLLTFIAMNKLGISANLMSLGGLAIAIGLMVDGSVVVVENAFAHLAKPRDPNESRARIILHAVTEVATPVIFGVGIIILVFLPLMTLEGMEGKMFAPLAFTIAIALFFSLVLSLTLTPVLSSYLLKPKVHKHVKGEHSDDPHAEHDAHDTWLIRKMKKPYLRMLEWSLNNGRKTVVVAVAVFFATGALMPFLGTAFIPEMKEGSVVPGINRAPNISLEESIRMEMEAMRLVMQVPGVKSAVSGVGRGESPADPQGQNESTPIVSLKPRDEWPKGWNQDDIAEAMRKALQVLPGVQIVMAQPISDRVDEMVTGVRSDVAIKVFGDDLNTLREKAEAIAKVAQGIQGAQDMRVERITGQQYLQIAIDRQAIARHGLNAADVQNVIETAIGGKEATEIFEGERRFSAVVRLPETYRGSVEAIRNLIVAAPNGAQVPMESIARIEVTDGPAQISRELGKRRVVVGVNVRDRDLGGFVAELQGAVAQKVKLPEGYYLEWGGQFQNMERAMGHLKVIVPITVAAIFFLLFLLFNSVRYATLIILVLPFASVGGIIGLFVTGEYLSVPASVGFVALWGIAVLNGVVLVSTIRSLREQGMSVEESVRLGSRMRFRPVMMTATVAMLGLIPFLFATGPGSEVQRPLAIVVIGGLLTCTLLTLVMLPTLYKWFDEESKA</sequence>
<dbReference type="Gene3D" id="3.30.70.1430">
    <property type="entry name" value="Multidrug efflux transporter AcrB pore domain"/>
    <property type="match status" value="2"/>
</dbReference>
<evidence type="ECO:0000256" key="3">
    <source>
        <dbReference type="ARBA" id="ARBA00022448"/>
    </source>
</evidence>
<evidence type="ECO:0000313" key="9">
    <source>
        <dbReference type="Proteomes" id="UP000078572"/>
    </source>
</evidence>
<dbReference type="SUPFAM" id="SSF82714">
    <property type="entry name" value="Multidrug efflux transporter AcrB TolC docking domain, DN and DC subdomains"/>
    <property type="match status" value="2"/>
</dbReference>
<evidence type="ECO:0000256" key="7">
    <source>
        <dbReference type="ARBA" id="ARBA00023136"/>
    </source>
</evidence>
<comment type="subcellular location">
    <subcellularLocation>
        <location evidence="1">Cell membrane</location>
        <topology evidence="1">Multi-pass membrane protein</topology>
    </subcellularLocation>
</comment>
<keyword evidence="8" id="KW-0560">Oxidoreductase</keyword>
<dbReference type="NCBIfam" id="TIGR00914">
    <property type="entry name" value="2A0601"/>
    <property type="match status" value="1"/>
</dbReference>
<name>A0A192A4K8_9RALS</name>
<evidence type="ECO:0000256" key="2">
    <source>
        <dbReference type="ARBA" id="ARBA00010942"/>
    </source>
</evidence>
<dbReference type="GO" id="GO:0042910">
    <property type="term" value="F:xenobiotic transmembrane transporter activity"/>
    <property type="evidence" value="ECO:0007669"/>
    <property type="project" value="TreeGrafter"/>
</dbReference>
<dbReference type="Gene3D" id="1.20.1640.10">
    <property type="entry name" value="Multidrug efflux transporter AcrB transmembrane domain"/>
    <property type="match status" value="2"/>
</dbReference>
<dbReference type="GO" id="GO:0008324">
    <property type="term" value="F:monoatomic cation transmembrane transporter activity"/>
    <property type="evidence" value="ECO:0007669"/>
    <property type="project" value="InterPro"/>
</dbReference>
<keyword evidence="3" id="KW-0813">Transport</keyword>
<evidence type="ECO:0000256" key="6">
    <source>
        <dbReference type="ARBA" id="ARBA00022989"/>
    </source>
</evidence>
<keyword evidence="9" id="KW-1185">Reference proteome</keyword>
<dbReference type="InterPro" id="IPR027463">
    <property type="entry name" value="AcrB_DN_DC_subdom"/>
</dbReference>
<dbReference type="PANTHER" id="PTHR32063">
    <property type="match status" value="1"/>
</dbReference>
<keyword evidence="5" id="KW-0812">Transmembrane</keyword>
<keyword evidence="6" id="KW-1133">Transmembrane helix</keyword>
<organism evidence="8 9">
    <name type="scientific">Ralstonia insidiosa</name>
    <dbReference type="NCBI Taxonomy" id="190721"/>
    <lineage>
        <taxon>Bacteria</taxon>
        <taxon>Pseudomonadati</taxon>
        <taxon>Pseudomonadota</taxon>
        <taxon>Betaproteobacteria</taxon>
        <taxon>Burkholderiales</taxon>
        <taxon>Burkholderiaceae</taxon>
        <taxon>Ralstonia</taxon>
    </lineage>
</organism>
<dbReference type="Proteomes" id="UP000078572">
    <property type="component" value="Chromosome 2"/>
</dbReference>
<gene>
    <name evidence="8" type="ORF">A9Y76_22675</name>
</gene>
<dbReference type="STRING" id="190721.ACS15_4938"/>
<dbReference type="AlphaFoldDB" id="A0A192A4K8"/>
<comment type="similarity">
    <text evidence="2">Belongs to the resistance-nodulation-cell division (RND) (TC 2.A.6) family.</text>
</comment>
<keyword evidence="7" id="KW-0472">Membrane</keyword>
<dbReference type="RefSeq" id="WP_064807832.1">
    <property type="nucleotide sequence ID" value="NZ_CP016023.1"/>
</dbReference>
<dbReference type="EMBL" id="CP016023">
    <property type="protein sequence ID" value="ANJ75319.1"/>
    <property type="molecule type" value="Genomic_DNA"/>
</dbReference>
<dbReference type="PRINTS" id="PR00702">
    <property type="entry name" value="ACRIFLAVINRP"/>
</dbReference>
<evidence type="ECO:0000256" key="5">
    <source>
        <dbReference type="ARBA" id="ARBA00022692"/>
    </source>
</evidence>
<proteinExistence type="inferred from homology"/>
<keyword evidence="4" id="KW-1003">Cell membrane</keyword>
<dbReference type="GO" id="GO:0004601">
    <property type="term" value="F:peroxidase activity"/>
    <property type="evidence" value="ECO:0007669"/>
    <property type="project" value="UniProtKB-KW"/>
</dbReference>